<dbReference type="OrthoDB" id="9798629at2"/>
<proteinExistence type="inferred from homology"/>
<evidence type="ECO:0000256" key="4">
    <source>
        <dbReference type="ARBA" id="ARBA00022692"/>
    </source>
</evidence>
<dbReference type="GO" id="GO:0015031">
    <property type="term" value="P:protein transport"/>
    <property type="evidence" value="ECO:0007669"/>
    <property type="project" value="UniProtKB-KW"/>
</dbReference>
<evidence type="ECO:0000256" key="3">
    <source>
        <dbReference type="ARBA" id="ARBA00022475"/>
    </source>
</evidence>
<evidence type="ECO:0000313" key="10">
    <source>
        <dbReference type="Proteomes" id="UP000295106"/>
    </source>
</evidence>
<evidence type="ECO:0000256" key="5">
    <source>
        <dbReference type="ARBA" id="ARBA00022989"/>
    </source>
</evidence>
<evidence type="ECO:0000313" key="9">
    <source>
        <dbReference type="EMBL" id="TCP00883.1"/>
    </source>
</evidence>
<evidence type="ECO:0000256" key="1">
    <source>
        <dbReference type="ARBA" id="ARBA00004162"/>
    </source>
</evidence>
<name>A0A4R2MNJ6_RUBGE</name>
<protein>
    <submittedName>
        <fullName evidence="9">Biopolymer transport protein ExbD/biopolymer transport protein TolR</fullName>
    </submittedName>
</protein>
<gene>
    <name evidence="9" type="ORF">EV684_11187</name>
</gene>
<organism evidence="9 10">
    <name type="scientific">Rubrivivax gelatinosus</name>
    <name type="common">Rhodocyclus gelatinosus</name>
    <name type="synonym">Rhodopseudomonas gelatinosa</name>
    <dbReference type="NCBI Taxonomy" id="28068"/>
    <lineage>
        <taxon>Bacteria</taxon>
        <taxon>Pseudomonadati</taxon>
        <taxon>Pseudomonadota</taxon>
        <taxon>Betaproteobacteria</taxon>
        <taxon>Burkholderiales</taxon>
        <taxon>Sphaerotilaceae</taxon>
        <taxon>Rubrivivax</taxon>
    </lineage>
</organism>
<dbReference type="GO" id="GO:0022857">
    <property type="term" value="F:transmembrane transporter activity"/>
    <property type="evidence" value="ECO:0007669"/>
    <property type="project" value="InterPro"/>
</dbReference>
<keyword evidence="5 8" id="KW-1133">Transmembrane helix</keyword>
<reference evidence="9 10" key="1">
    <citation type="submission" date="2019-03" db="EMBL/GenBank/DDBJ databases">
        <title>Genomic Encyclopedia of Type Strains, Phase IV (KMG-IV): sequencing the most valuable type-strain genomes for metagenomic binning, comparative biology and taxonomic classification.</title>
        <authorList>
            <person name="Goeker M."/>
        </authorList>
    </citation>
    <scope>NUCLEOTIDE SEQUENCE [LARGE SCALE GENOMIC DNA]</scope>
    <source>
        <strain evidence="9 10">DSM 1709</strain>
    </source>
</reference>
<keyword evidence="6 8" id="KW-0472">Membrane</keyword>
<dbReference type="EMBL" id="SLXD01000011">
    <property type="protein sequence ID" value="TCP00883.1"/>
    <property type="molecule type" value="Genomic_DNA"/>
</dbReference>
<accession>A0A4R2MNJ6</accession>
<comment type="similarity">
    <text evidence="2 7">Belongs to the ExbD/TolR family.</text>
</comment>
<dbReference type="GeneID" id="99683081"/>
<dbReference type="Pfam" id="PF02472">
    <property type="entry name" value="ExbD"/>
    <property type="match status" value="1"/>
</dbReference>
<dbReference type="AlphaFoldDB" id="A0A4R2MNJ6"/>
<comment type="caution">
    <text evidence="9">The sequence shown here is derived from an EMBL/GenBank/DDBJ whole genome shotgun (WGS) entry which is preliminary data.</text>
</comment>
<keyword evidence="3" id="KW-1003">Cell membrane</keyword>
<comment type="subcellular location">
    <subcellularLocation>
        <location evidence="1">Cell membrane</location>
        <topology evidence="1">Single-pass membrane protein</topology>
    </subcellularLocation>
    <subcellularLocation>
        <location evidence="7">Cell membrane</location>
        <topology evidence="7">Single-pass type II membrane protein</topology>
    </subcellularLocation>
</comment>
<keyword evidence="4 7" id="KW-0812">Transmembrane</keyword>
<evidence type="ECO:0000256" key="2">
    <source>
        <dbReference type="ARBA" id="ARBA00005811"/>
    </source>
</evidence>
<evidence type="ECO:0000256" key="7">
    <source>
        <dbReference type="RuleBase" id="RU003879"/>
    </source>
</evidence>
<dbReference type="RefSeq" id="WP_132648508.1">
    <property type="nucleotide sequence ID" value="NZ_CP181386.1"/>
</dbReference>
<dbReference type="Gene3D" id="3.30.420.270">
    <property type="match status" value="1"/>
</dbReference>
<dbReference type="PANTHER" id="PTHR30558:SF7">
    <property type="entry name" value="TOL-PAL SYSTEM PROTEIN TOLR"/>
    <property type="match status" value="1"/>
</dbReference>
<dbReference type="PANTHER" id="PTHR30558">
    <property type="entry name" value="EXBD MEMBRANE COMPONENT OF PMF-DRIVEN MACROMOLECULE IMPORT SYSTEM"/>
    <property type="match status" value="1"/>
</dbReference>
<dbReference type="GO" id="GO:0005886">
    <property type="term" value="C:plasma membrane"/>
    <property type="evidence" value="ECO:0007669"/>
    <property type="project" value="UniProtKB-SubCell"/>
</dbReference>
<evidence type="ECO:0000256" key="8">
    <source>
        <dbReference type="SAM" id="Phobius"/>
    </source>
</evidence>
<feature type="transmembrane region" description="Helical" evidence="8">
    <location>
        <begin position="20"/>
        <end position="42"/>
    </location>
</feature>
<keyword evidence="7" id="KW-0653">Protein transport</keyword>
<sequence>MAFGRLDRSSPPPPISEINMTPLIDVMLVLLVIFIVTAPLLASSLKLQLPEAGASTPSDTPGFVAVAIDADGQLYLGEQRAAAGEVERALREAGARDPQTEVRLRADRAVPYGRVAELIDAAQQAGLTRIGFVTEPAAPR</sequence>
<keyword evidence="7" id="KW-0813">Transport</keyword>
<dbReference type="InterPro" id="IPR003400">
    <property type="entry name" value="ExbD"/>
</dbReference>
<dbReference type="Proteomes" id="UP000295106">
    <property type="component" value="Unassembled WGS sequence"/>
</dbReference>
<evidence type="ECO:0000256" key="6">
    <source>
        <dbReference type="ARBA" id="ARBA00023136"/>
    </source>
</evidence>